<dbReference type="AlphaFoldDB" id="A0A2Z6QVN4"/>
<dbReference type="OrthoDB" id="2312443at2759"/>
<accession>A0A2Z6QVN4</accession>
<organism evidence="1 3">
    <name type="scientific">Rhizophagus clarus</name>
    <dbReference type="NCBI Taxonomy" id="94130"/>
    <lineage>
        <taxon>Eukaryota</taxon>
        <taxon>Fungi</taxon>
        <taxon>Fungi incertae sedis</taxon>
        <taxon>Mucoromycota</taxon>
        <taxon>Glomeromycotina</taxon>
        <taxon>Glomeromycetes</taxon>
        <taxon>Glomerales</taxon>
        <taxon>Glomeraceae</taxon>
        <taxon>Rhizophagus</taxon>
    </lineage>
</organism>
<reference evidence="2" key="2">
    <citation type="submission" date="2019-10" db="EMBL/GenBank/DDBJ databases">
        <title>Conservation and host-specific expression of non-tandemly repeated heterogenous ribosome RNA gene in arbuscular mycorrhizal fungi.</title>
        <authorList>
            <person name="Maeda T."/>
            <person name="Kobayashi Y."/>
            <person name="Nakagawa T."/>
            <person name="Ezawa T."/>
            <person name="Yamaguchi K."/>
            <person name="Bino T."/>
            <person name="Nishimoto Y."/>
            <person name="Shigenobu S."/>
            <person name="Kawaguchi M."/>
        </authorList>
    </citation>
    <scope>NUCLEOTIDE SEQUENCE</scope>
    <source>
        <strain evidence="2">HR1</strain>
    </source>
</reference>
<gene>
    <name evidence="2" type="ORF">RCL2_000837200</name>
    <name evidence="1" type="ORF">RclHR1_00160010</name>
</gene>
<dbReference type="Proteomes" id="UP000247702">
    <property type="component" value="Unassembled WGS sequence"/>
</dbReference>
<keyword evidence="3" id="KW-1185">Reference proteome</keyword>
<protein>
    <submittedName>
        <fullName evidence="1">Uncharacterized protein</fullName>
    </submittedName>
</protein>
<evidence type="ECO:0000313" key="3">
    <source>
        <dbReference type="Proteomes" id="UP000247702"/>
    </source>
</evidence>
<comment type="caution">
    <text evidence="1">The sequence shown here is derived from an EMBL/GenBank/DDBJ whole genome shotgun (WGS) entry which is preliminary data.</text>
</comment>
<reference evidence="1 3" key="1">
    <citation type="submission" date="2017-11" db="EMBL/GenBank/DDBJ databases">
        <title>The genome of Rhizophagus clarus HR1 reveals common genetic basis of auxotrophy among arbuscular mycorrhizal fungi.</title>
        <authorList>
            <person name="Kobayashi Y."/>
        </authorList>
    </citation>
    <scope>NUCLEOTIDE SEQUENCE [LARGE SCALE GENOMIC DNA]</scope>
    <source>
        <strain evidence="1 3">HR1</strain>
    </source>
</reference>
<proteinExistence type="predicted"/>
<sequence>MQTTIFNLNFSIFDKKFTPEFITQNEHSCPIDICKKLDGNEFWPKQYKSPNKVKRFFSKSLGLLKRKFARKICESRDAVIAEETMISKIDCHTKTSTDKSIFEIHEVFDINS</sequence>
<dbReference type="EMBL" id="BLAL01000053">
    <property type="protein sequence ID" value="GES81111.1"/>
    <property type="molecule type" value="Genomic_DNA"/>
</dbReference>
<dbReference type="EMBL" id="BEXD01000668">
    <property type="protein sequence ID" value="GBB89294.1"/>
    <property type="molecule type" value="Genomic_DNA"/>
</dbReference>
<evidence type="ECO:0000313" key="1">
    <source>
        <dbReference type="EMBL" id="GBB89294.1"/>
    </source>
</evidence>
<evidence type="ECO:0000313" key="2">
    <source>
        <dbReference type="EMBL" id="GES81111.1"/>
    </source>
</evidence>
<name>A0A2Z6QVN4_9GLOM</name>
<dbReference type="Proteomes" id="UP000615446">
    <property type="component" value="Unassembled WGS sequence"/>
</dbReference>